<dbReference type="Proteomes" id="UP001055200">
    <property type="component" value="Chromosome"/>
</dbReference>
<evidence type="ECO:0000313" key="2">
    <source>
        <dbReference type="EMBL" id="ULN53223.1"/>
    </source>
</evidence>
<name>A0ABY3TZT5_9MYCO</name>
<protein>
    <submittedName>
        <fullName evidence="2">Cupin domain-containing protein</fullName>
    </submittedName>
</protein>
<dbReference type="EMBL" id="CP092365">
    <property type="protein sequence ID" value="ULN53223.1"/>
    <property type="molecule type" value="Genomic_DNA"/>
</dbReference>
<dbReference type="Pfam" id="PF07883">
    <property type="entry name" value="Cupin_2"/>
    <property type="match status" value="1"/>
</dbReference>
<feature type="domain" description="Cupin type-2" evidence="1">
    <location>
        <begin position="79"/>
        <end position="147"/>
    </location>
</feature>
<proteinExistence type="predicted"/>
<dbReference type="InterPro" id="IPR014710">
    <property type="entry name" value="RmlC-like_jellyroll"/>
</dbReference>
<keyword evidence="3" id="KW-1185">Reference proteome</keyword>
<evidence type="ECO:0000259" key="1">
    <source>
        <dbReference type="Pfam" id="PF07883"/>
    </source>
</evidence>
<evidence type="ECO:0000313" key="3">
    <source>
        <dbReference type="Proteomes" id="UP001055200"/>
    </source>
</evidence>
<gene>
    <name evidence="2" type="ORF">MIU77_02325</name>
</gene>
<dbReference type="Gene3D" id="2.60.120.10">
    <property type="entry name" value="Jelly Rolls"/>
    <property type="match status" value="1"/>
</dbReference>
<accession>A0ABY3TZT5</accession>
<dbReference type="RefSeq" id="WP_240171476.1">
    <property type="nucleotide sequence ID" value="NZ_CP092365.1"/>
</dbReference>
<dbReference type="InterPro" id="IPR011051">
    <property type="entry name" value="RmlC_Cupin_sf"/>
</dbReference>
<dbReference type="SUPFAM" id="SSF51182">
    <property type="entry name" value="RmlC-like cupins"/>
    <property type="match status" value="1"/>
</dbReference>
<organism evidence="2 3">
    <name type="scientific">Mycolicibacillus parakoreensis</name>
    <dbReference type="NCBI Taxonomy" id="1069221"/>
    <lineage>
        <taxon>Bacteria</taxon>
        <taxon>Bacillati</taxon>
        <taxon>Actinomycetota</taxon>
        <taxon>Actinomycetes</taxon>
        <taxon>Mycobacteriales</taxon>
        <taxon>Mycobacteriaceae</taxon>
        <taxon>Mycolicibacillus</taxon>
    </lineage>
</organism>
<sequence length="167" mass="18186">MNTEHTYPKDTGGLPPEIAEAFAGVVRFRDVRPSWQQGGGGDDARSIPLFKYTDKADSDFAGGTPAKLTSREIRLTTGVLAPGEGARFHSHTTEELMFAASGSWIVFFDEQEKYKVHLEPMDAILVPANLKRGWRNVGSTIGCFLNISSVHDEMAVASCTVDPAERG</sequence>
<reference evidence="2" key="1">
    <citation type="submission" date="2022-08" db="EMBL/GenBank/DDBJ databases">
        <title>Complete genome sequence of 14 non-tuberculosis mycobacteria type-strains.</title>
        <authorList>
            <person name="Igarashi Y."/>
            <person name="Osugi A."/>
            <person name="Mitarai S."/>
        </authorList>
    </citation>
    <scope>NUCLEOTIDE SEQUENCE</scope>
    <source>
        <strain evidence="2">DSM 45575</strain>
    </source>
</reference>
<dbReference type="InterPro" id="IPR013096">
    <property type="entry name" value="Cupin_2"/>
</dbReference>